<gene>
    <name evidence="2" type="ORF">GRH90_23820</name>
</gene>
<dbReference type="AlphaFoldDB" id="A0A845SSD4"/>
<keyword evidence="1" id="KW-1133">Transmembrane helix</keyword>
<protein>
    <submittedName>
        <fullName evidence="2">Uncharacterized protein</fullName>
    </submittedName>
</protein>
<accession>A0A845SSD4</accession>
<keyword evidence="3" id="KW-1185">Reference proteome</keyword>
<evidence type="ECO:0000256" key="1">
    <source>
        <dbReference type="SAM" id="Phobius"/>
    </source>
</evidence>
<keyword evidence="1" id="KW-0472">Membrane</keyword>
<keyword evidence="1" id="KW-0812">Transmembrane</keyword>
<comment type="caution">
    <text evidence="2">The sequence shown here is derived from an EMBL/GenBank/DDBJ whole genome shotgun (WGS) entry which is preliminary data.</text>
</comment>
<name>A0A845SSD4_9GAMM</name>
<proteinExistence type="predicted"/>
<evidence type="ECO:0000313" key="2">
    <source>
        <dbReference type="EMBL" id="NDL65766.1"/>
    </source>
</evidence>
<sequence>MRHFLTEYRDSVLAFVGILIASISLGFAIWQGKEQIKHNHVSVEPRINAYFSIDGRKDKWGIYAINNGMGAAFVTTITVTVDGKPVNAVENNIFVGAIQALGLRVGCFIIGGPRPNDSFKVGEEIFLIEARGGDRSCAGDLLRLKWASLSPYRLDFVLETESIYGDKFRYIYSQNRQTRVD</sequence>
<feature type="transmembrane region" description="Helical" evidence="1">
    <location>
        <begin position="12"/>
        <end position="30"/>
    </location>
</feature>
<dbReference type="EMBL" id="WUBS01000021">
    <property type="protein sequence ID" value="NDL65766.1"/>
    <property type="molecule type" value="Genomic_DNA"/>
</dbReference>
<dbReference type="Proteomes" id="UP000461443">
    <property type="component" value="Unassembled WGS sequence"/>
</dbReference>
<reference evidence="2 3" key="1">
    <citation type="submission" date="2019-12" db="EMBL/GenBank/DDBJ databases">
        <authorList>
            <person name="Lee S.D."/>
        </authorList>
    </citation>
    <scope>NUCLEOTIDE SEQUENCE [LARGE SCALE GENOMIC DNA]</scope>
    <source>
        <strain evidence="2 3">SAP-6</strain>
    </source>
</reference>
<organism evidence="2 3">
    <name type="scientific">Acerihabitans arboris</name>
    <dbReference type="NCBI Taxonomy" id="2691583"/>
    <lineage>
        <taxon>Bacteria</taxon>
        <taxon>Pseudomonadati</taxon>
        <taxon>Pseudomonadota</taxon>
        <taxon>Gammaproteobacteria</taxon>
        <taxon>Enterobacterales</taxon>
        <taxon>Pectobacteriaceae</taxon>
        <taxon>Acerihabitans</taxon>
    </lineage>
</organism>
<evidence type="ECO:0000313" key="3">
    <source>
        <dbReference type="Proteomes" id="UP000461443"/>
    </source>
</evidence>
<reference evidence="2 3" key="2">
    <citation type="submission" date="2020-02" db="EMBL/GenBank/DDBJ databases">
        <title>The new genus of Enterobacteriales.</title>
        <authorList>
            <person name="Kim I.S."/>
        </authorList>
    </citation>
    <scope>NUCLEOTIDE SEQUENCE [LARGE SCALE GENOMIC DNA]</scope>
    <source>
        <strain evidence="2 3">SAP-6</strain>
    </source>
</reference>